<organism evidence="2 3">
    <name type="scientific">Anaerococcus kampingae</name>
    <dbReference type="NCBI Taxonomy" id="3115614"/>
    <lineage>
        <taxon>Bacteria</taxon>
        <taxon>Bacillati</taxon>
        <taxon>Bacillota</taxon>
        <taxon>Tissierellia</taxon>
        <taxon>Tissierellales</taxon>
        <taxon>Peptoniphilaceae</taxon>
        <taxon>Anaerococcus</taxon>
    </lineage>
</organism>
<evidence type="ECO:0000313" key="3">
    <source>
        <dbReference type="Proteomes" id="UP001637994"/>
    </source>
</evidence>
<accession>A0ABW9MFM7</accession>
<evidence type="ECO:0000313" key="2">
    <source>
        <dbReference type="EMBL" id="MFO3668103.1"/>
    </source>
</evidence>
<dbReference type="InterPro" id="IPR010359">
    <property type="entry name" value="IrrE_HExxH"/>
</dbReference>
<dbReference type="EMBL" id="JBGMEF010000054">
    <property type="protein sequence ID" value="MFO3668103.1"/>
    <property type="molecule type" value="Genomic_DNA"/>
</dbReference>
<dbReference type="Pfam" id="PF06114">
    <property type="entry name" value="Peptidase_M78"/>
    <property type="match status" value="1"/>
</dbReference>
<name>A0ABW9MFM7_9FIRM</name>
<comment type="caution">
    <text evidence="2">The sequence shown here is derived from an EMBL/GenBank/DDBJ whole genome shotgun (WGS) entry which is preliminary data.</text>
</comment>
<protein>
    <submittedName>
        <fullName evidence="2">ImmA/IrrE family metallo-endopeptidase</fullName>
    </submittedName>
</protein>
<dbReference type="Proteomes" id="UP001637994">
    <property type="component" value="Unassembled WGS sequence"/>
</dbReference>
<evidence type="ECO:0000259" key="1">
    <source>
        <dbReference type="Pfam" id="PF06114"/>
    </source>
</evidence>
<dbReference type="Gene3D" id="1.10.10.2910">
    <property type="match status" value="1"/>
</dbReference>
<keyword evidence="3" id="KW-1185">Reference proteome</keyword>
<dbReference type="RefSeq" id="WP_265238738.1">
    <property type="nucleotide sequence ID" value="NZ_JBGMEF010000054.1"/>
</dbReference>
<gene>
    <name evidence="2" type="ORF">ACCQ42_10105</name>
</gene>
<feature type="domain" description="IrrE N-terminal-like" evidence="1">
    <location>
        <begin position="30"/>
        <end position="148"/>
    </location>
</feature>
<proteinExistence type="predicted"/>
<reference evidence="2 3" key="1">
    <citation type="journal article" date="2025" name="Anaerobe">
        <title>Description of Anaerococcus kampingiae sp. nov., Anaerococcus groningensis sp. nov., Anaerococcus martiniensis sp. nov., and Anaerococcus cruorum sp. nov., isolated from human clinical specimens.</title>
        <authorList>
            <person name="Boiten K.E."/>
            <person name="Meijer J."/>
            <person name="van Wezel E.M."/>
            <person name="Veloo A.C.M."/>
        </authorList>
    </citation>
    <scope>NUCLEOTIDE SEQUENCE [LARGE SCALE GENOMIC DNA]</scope>
    <source>
        <strain evidence="2 3">ENR0874</strain>
    </source>
</reference>
<sequence>MTYSYDQIYEDTLDLIKKHDSRNPKEILKERGVHLIAFKSDTKLLGMYKIIKNSRFVFYNPNVDYRILNMVFAHELGHDIYHQAYAAEGMVEYQIFDINNEMELEANIFAAHLLLDEKNLLEDVKEGYTYNELASMYDVNVNLMIFKLNEMHRMGMPIRKENPTSADFFRNIDGKDLKNMECC</sequence>